<proteinExistence type="predicted"/>
<organism evidence="1 3">
    <name type="scientific">Medicago truncatula</name>
    <name type="common">Barrel medic</name>
    <name type="synonym">Medicago tribuloides</name>
    <dbReference type="NCBI Taxonomy" id="3880"/>
    <lineage>
        <taxon>Eukaryota</taxon>
        <taxon>Viridiplantae</taxon>
        <taxon>Streptophyta</taxon>
        <taxon>Embryophyta</taxon>
        <taxon>Tracheophyta</taxon>
        <taxon>Spermatophyta</taxon>
        <taxon>Magnoliopsida</taxon>
        <taxon>eudicotyledons</taxon>
        <taxon>Gunneridae</taxon>
        <taxon>Pentapetalae</taxon>
        <taxon>rosids</taxon>
        <taxon>fabids</taxon>
        <taxon>Fabales</taxon>
        <taxon>Fabaceae</taxon>
        <taxon>Papilionoideae</taxon>
        <taxon>50 kb inversion clade</taxon>
        <taxon>NPAAA clade</taxon>
        <taxon>Hologalegina</taxon>
        <taxon>IRL clade</taxon>
        <taxon>Trifolieae</taxon>
        <taxon>Medicago</taxon>
    </lineage>
</organism>
<accession>A0A072TFL0</accession>
<dbReference type="EMBL" id="KL403114">
    <property type="protein sequence ID" value="KEH16001.1"/>
    <property type="molecule type" value="Genomic_DNA"/>
</dbReference>
<reference evidence="1 3" key="2">
    <citation type="journal article" date="2014" name="BMC Genomics">
        <title>An improved genome release (version Mt4.0) for the model legume Medicago truncatula.</title>
        <authorList>
            <person name="Tang H."/>
            <person name="Krishnakumar V."/>
            <person name="Bidwell S."/>
            <person name="Rosen B."/>
            <person name="Chan A."/>
            <person name="Zhou S."/>
            <person name="Gentzbittel L."/>
            <person name="Childs K.L."/>
            <person name="Yandell M."/>
            <person name="Gundlach H."/>
            <person name="Mayer K.F."/>
            <person name="Schwartz D.C."/>
            <person name="Town C.D."/>
        </authorList>
    </citation>
    <scope>GENOME REANNOTATION</scope>
    <source>
        <strain evidence="1">A17</strain>
        <strain evidence="2 3">cv. Jemalong A17</strain>
    </source>
</reference>
<evidence type="ECO:0000313" key="2">
    <source>
        <dbReference type="EnsemblPlants" id="KEH16001"/>
    </source>
</evidence>
<evidence type="ECO:0000313" key="1">
    <source>
        <dbReference type="EMBL" id="KEH16001.1"/>
    </source>
</evidence>
<dbReference type="PANTHER" id="PTHR32108:SF9">
    <property type="entry name" value="REVERSE TRANSCRIPTASE RNASE H-LIKE DOMAIN-CONTAINING PROTEIN"/>
    <property type="match status" value="1"/>
</dbReference>
<name>A0A072TFL0_MEDTR</name>
<sequence>MNDVEDPGYQPQFQQYQQQPRQQALGTKFDPIPMKYAKLLPYFLERNLVQTRPPPPIQKKLPARWRPDLFCVFHQGAQGHDVERCFSLKIEVQKLIKDDLIPFEELRFEYAS</sequence>
<dbReference type="AlphaFoldDB" id="A0A072TFL0"/>
<keyword evidence="3" id="KW-1185">Reference proteome</keyword>
<dbReference type="Proteomes" id="UP000002051">
    <property type="component" value="Unassembled WGS sequence"/>
</dbReference>
<reference evidence="1 3" key="1">
    <citation type="journal article" date="2011" name="Nature">
        <title>The Medicago genome provides insight into the evolution of rhizobial symbioses.</title>
        <authorList>
            <person name="Young N.D."/>
            <person name="Debelle F."/>
            <person name="Oldroyd G.E."/>
            <person name="Geurts R."/>
            <person name="Cannon S.B."/>
            <person name="Udvardi M.K."/>
            <person name="Benedito V.A."/>
            <person name="Mayer K.F."/>
            <person name="Gouzy J."/>
            <person name="Schoof H."/>
            <person name="Van de Peer Y."/>
            <person name="Proost S."/>
            <person name="Cook D.R."/>
            <person name="Meyers B.C."/>
            <person name="Spannagl M."/>
            <person name="Cheung F."/>
            <person name="De Mita S."/>
            <person name="Krishnakumar V."/>
            <person name="Gundlach H."/>
            <person name="Zhou S."/>
            <person name="Mudge J."/>
            <person name="Bharti A.K."/>
            <person name="Murray J.D."/>
            <person name="Naoumkina M.A."/>
            <person name="Rosen B."/>
            <person name="Silverstein K.A."/>
            <person name="Tang H."/>
            <person name="Rombauts S."/>
            <person name="Zhao P.X."/>
            <person name="Zhou P."/>
            <person name="Barbe V."/>
            <person name="Bardou P."/>
            <person name="Bechner M."/>
            <person name="Bellec A."/>
            <person name="Berger A."/>
            <person name="Berges H."/>
            <person name="Bidwell S."/>
            <person name="Bisseling T."/>
            <person name="Choisne N."/>
            <person name="Couloux A."/>
            <person name="Denny R."/>
            <person name="Deshpande S."/>
            <person name="Dai X."/>
            <person name="Doyle J.J."/>
            <person name="Dudez A.M."/>
            <person name="Farmer A.D."/>
            <person name="Fouteau S."/>
            <person name="Franken C."/>
            <person name="Gibelin C."/>
            <person name="Gish J."/>
            <person name="Goldstein S."/>
            <person name="Gonzalez A.J."/>
            <person name="Green P.J."/>
            <person name="Hallab A."/>
            <person name="Hartog M."/>
            <person name="Hua A."/>
            <person name="Humphray S.J."/>
            <person name="Jeong D.H."/>
            <person name="Jing Y."/>
            <person name="Jocker A."/>
            <person name="Kenton S.M."/>
            <person name="Kim D.J."/>
            <person name="Klee K."/>
            <person name="Lai H."/>
            <person name="Lang C."/>
            <person name="Lin S."/>
            <person name="Macmil S.L."/>
            <person name="Magdelenat G."/>
            <person name="Matthews L."/>
            <person name="McCorrison J."/>
            <person name="Monaghan E.L."/>
            <person name="Mun J.H."/>
            <person name="Najar F.Z."/>
            <person name="Nicholson C."/>
            <person name="Noirot C."/>
            <person name="O'Bleness M."/>
            <person name="Paule C.R."/>
            <person name="Poulain J."/>
            <person name="Prion F."/>
            <person name="Qin B."/>
            <person name="Qu C."/>
            <person name="Retzel E.F."/>
            <person name="Riddle C."/>
            <person name="Sallet E."/>
            <person name="Samain S."/>
            <person name="Samson N."/>
            <person name="Sanders I."/>
            <person name="Saurat O."/>
            <person name="Scarpelli C."/>
            <person name="Schiex T."/>
            <person name="Segurens B."/>
            <person name="Severin A.J."/>
            <person name="Sherrier D.J."/>
            <person name="Shi R."/>
            <person name="Sims S."/>
            <person name="Singer S.R."/>
            <person name="Sinharoy S."/>
            <person name="Sterck L."/>
            <person name="Viollet A."/>
            <person name="Wang B.B."/>
            <person name="Wang K."/>
            <person name="Wang M."/>
            <person name="Wang X."/>
            <person name="Warfsmann J."/>
            <person name="Weissenbach J."/>
            <person name="White D.D."/>
            <person name="White J.D."/>
            <person name="Wiley G.B."/>
            <person name="Wincker P."/>
            <person name="Xing Y."/>
            <person name="Yang L."/>
            <person name="Yao Z."/>
            <person name="Ying F."/>
            <person name="Zhai J."/>
            <person name="Zhou L."/>
            <person name="Zuber A."/>
            <person name="Denarie J."/>
            <person name="Dixon R.A."/>
            <person name="May G.D."/>
            <person name="Schwartz D.C."/>
            <person name="Rogers J."/>
            <person name="Quetier F."/>
            <person name="Town C.D."/>
            <person name="Roe B.A."/>
        </authorList>
    </citation>
    <scope>NUCLEOTIDE SEQUENCE [LARGE SCALE GENOMIC DNA]</scope>
    <source>
        <strain evidence="1">A17</strain>
        <strain evidence="2 3">cv. Jemalong A17</strain>
    </source>
</reference>
<dbReference type="HOGENOM" id="CLU_2149636_0_0_1"/>
<evidence type="ECO:0000313" key="3">
    <source>
        <dbReference type="Proteomes" id="UP000002051"/>
    </source>
</evidence>
<dbReference type="EnsemblPlants" id="KEH16001">
    <property type="protein sequence ID" value="KEH16001"/>
    <property type="gene ID" value="MTR_0389s0020"/>
</dbReference>
<reference evidence="2" key="3">
    <citation type="submission" date="2015-06" db="UniProtKB">
        <authorList>
            <consortium name="EnsemblPlants"/>
        </authorList>
    </citation>
    <scope>IDENTIFICATION</scope>
    <source>
        <strain evidence="2">cv. Jemalong A17</strain>
    </source>
</reference>
<protein>
    <submittedName>
        <fullName evidence="1 2">Uncharacterized protein</fullName>
    </submittedName>
</protein>
<dbReference type="PANTHER" id="PTHR32108">
    <property type="entry name" value="DNA-DIRECTED RNA POLYMERASE SUBUNIT ALPHA"/>
    <property type="match status" value="1"/>
</dbReference>
<gene>
    <name evidence="1" type="ORF">MTR_0389s0020</name>
</gene>